<reference evidence="1 2" key="1">
    <citation type="submission" date="2018-05" db="EMBL/GenBank/DDBJ databases">
        <title>Genomic Encyclopedia of Type Strains, Phase IV (KMG-V): Genome sequencing to study the core and pangenomes of soil and plant-associated prokaryotes.</title>
        <authorList>
            <person name="Whitman W."/>
        </authorList>
    </citation>
    <scope>NUCLEOTIDE SEQUENCE [LARGE SCALE GENOMIC DNA]</scope>
    <source>
        <strain evidence="1 2">SCZa-39</strain>
    </source>
</reference>
<name>A0ABX5K9G0_9BURK</name>
<comment type="caution">
    <text evidence="1">The sequence shown here is derived from an EMBL/GenBank/DDBJ whole genome shotgun (WGS) entry which is preliminary data.</text>
</comment>
<proteinExistence type="predicted"/>
<protein>
    <submittedName>
        <fullName evidence="1">Uncharacterized protein</fullName>
    </submittedName>
</protein>
<evidence type="ECO:0000313" key="2">
    <source>
        <dbReference type="Proteomes" id="UP000245712"/>
    </source>
</evidence>
<dbReference type="EMBL" id="QEOB01000043">
    <property type="protein sequence ID" value="PVX61168.1"/>
    <property type="molecule type" value="Genomic_DNA"/>
</dbReference>
<accession>A0ABX5K9G0</accession>
<sequence length="49" mass="5378">MILLRVNKDTQRGRIWRYRAASAARASGGCSHIGTARGAFPYQLIGNCI</sequence>
<gene>
    <name evidence="1" type="ORF">C7402_14315</name>
</gene>
<dbReference type="Proteomes" id="UP000245712">
    <property type="component" value="Unassembled WGS sequence"/>
</dbReference>
<keyword evidence="2" id="KW-1185">Reference proteome</keyword>
<organism evidence="1 2">
    <name type="scientific">Paraburkholderia unamae</name>
    <dbReference type="NCBI Taxonomy" id="219649"/>
    <lineage>
        <taxon>Bacteria</taxon>
        <taxon>Pseudomonadati</taxon>
        <taxon>Pseudomonadota</taxon>
        <taxon>Betaproteobacteria</taxon>
        <taxon>Burkholderiales</taxon>
        <taxon>Burkholderiaceae</taxon>
        <taxon>Paraburkholderia</taxon>
    </lineage>
</organism>
<evidence type="ECO:0000313" key="1">
    <source>
        <dbReference type="EMBL" id="PVX61168.1"/>
    </source>
</evidence>